<gene>
    <name evidence="1" type="ORF">LCGC14_1935900</name>
</gene>
<reference evidence="1" key="1">
    <citation type="journal article" date="2015" name="Nature">
        <title>Complex archaea that bridge the gap between prokaryotes and eukaryotes.</title>
        <authorList>
            <person name="Spang A."/>
            <person name="Saw J.H."/>
            <person name="Jorgensen S.L."/>
            <person name="Zaremba-Niedzwiedzka K."/>
            <person name="Martijn J."/>
            <person name="Lind A.E."/>
            <person name="van Eijk R."/>
            <person name="Schleper C."/>
            <person name="Guy L."/>
            <person name="Ettema T.J."/>
        </authorList>
    </citation>
    <scope>NUCLEOTIDE SEQUENCE</scope>
</reference>
<name>A0A0F9FM43_9ZZZZ</name>
<dbReference type="AlphaFoldDB" id="A0A0F9FM43"/>
<feature type="non-terminal residue" evidence="1">
    <location>
        <position position="302"/>
    </location>
</feature>
<evidence type="ECO:0000313" key="1">
    <source>
        <dbReference type="EMBL" id="KKL87318.1"/>
    </source>
</evidence>
<dbReference type="EMBL" id="LAZR01020864">
    <property type="protein sequence ID" value="KKL87318.1"/>
    <property type="molecule type" value="Genomic_DNA"/>
</dbReference>
<comment type="caution">
    <text evidence="1">The sequence shown here is derived from an EMBL/GenBank/DDBJ whole genome shotgun (WGS) entry which is preliminary data.</text>
</comment>
<sequence length="302" mass="33741">MDVNSASNQARKADAAKRLDFYHDEQLEHLEEKLDELFSDPSGMVKAELSIVKKIINNLAQVYRENPVRMLNGQEKDMELYKEITEVCSLNIKMKQASRYTKLLKTVLLRPVWRMNKLDLDILTGNILDVETGDSPEDLKKIVITDYGNTDRIEDVTFSLWTADSWSKLDFRGNIIEQDMNPYKILPFIPLFDYPPTSGSLWLSGGDDLISLQEAINIKLVDLLYLLAQQSFGVGYIKGVAGGGSVKVDPGSLVELPENGEIGFEAQKAEIKEVVDAIDKLIKWACVSNGLSSASMSTDASE</sequence>
<organism evidence="1">
    <name type="scientific">marine sediment metagenome</name>
    <dbReference type="NCBI Taxonomy" id="412755"/>
    <lineage>
        <taxon>unclassified sequences</taxon>
        <taxon>metagenomes</taxon>
        <taxon>ecological metagenomes</taxon>
    </lineage>
</organism>
<accession>A0A0F9FM43</accession>
<protein>
    <submittedName>
        <fullName evidence="1">Uncharacterized protein</fullName>
    </submittedName>
</protein>
<proteinExistence type="predicted"/>